<sequence>MAFQSTEYRSLSSAACEASSNFSVAIFKRSSARSKSSSKSCIRRFMAATSASDYTRYILLFEKLSGILYATFLQLIPVLLTPNLQLNLFTQTVRRFNTTGVKNTVYYVNPKTFKEDYFLKPAAHARGEKIFLT</sequence>
<evidence type="ECO:0000313" key="1">
    <source>
        <dbReference type="Proteomes" id="UP000887565"/>
    </source>
</evidence>
<reference evidence="2" key="1">
    <citation type="submission" date="2022-11" db="UniProtKB">
        <authorList>
            <consortium name="WormBaseParasite"/>
        </authorList>
    </citation>
    <scope>IDENTIFICATION</scope>
</reference>
<dbReference type="Proteomes" id="UP000887565">
    <property type="component" value="Unplaced"/>
</dbReference>
<dbReference type="AlphaFoldDB" id="A0A915I9S1"/>
<accession>A0A915I9S1</accession>
<dbReference type="WBParaSite" id="nRc.2.0.1.t10036-RA">
    <property type="protein sequence ID" value="nRc.2.0.1.t10036-RA"/>
    <property type="gene ID" value="nRc.2.0.1.g10036"/>
</dbReference>
<organism evidence="1 2">
    <name type="scientific">Romanomermis culicivorax</name>
    <name type="common">Nematode worm</name>
    <dbReference type="NCBI Taxonomy" id="13658"/>
    <lineage>
        <taxon>Eukaryota</taxon>
        <taxon>Metazoa</taxon>
        <taxon>Ecdysozoa</taxon>
        <taxon>Nematoda</taxon>
        <taxon>Enoplea</taxon>
        <taxon>Dorylaimia</taxon>
        <taxon>Mermithida</taxon>
        <taxon>Mermithoidea</taxon>
        <taxon>Mermithidae</taxon>
        <taxon>Romanomermis</taxon>
    </lineage>
</organism>
<protein>
    <submittedName>
        <fullName evidence="2">Uncharacterized protein</fullName>
    </submittedName>
</protein>
<evidence type="ECO:0000313" key="2">
    <source>
        <dbReference type="WBParaSite" id="nRc.2.0.1.t10036-RA"/>
    </source>
</evidence>
<proteinExistence type="predicted"/>
<keyword evidence="1" id="KW-1185">Reference proteome</keyword>
<name>A0A915I9S1_ROMCU</name>